<keyword evidence="6 19" id="KW-0256">Endoplasmic reticulum</keyword>
<evidence type="ECO:0000256" key="2">
    <source>
        <dbReference type="ARBA" id="ARBA00004922"/>
    </source>
</evidence>
<dbReference type="GO" id="GO:0160198">
    <property type="term" value="F:polyprenal reductase activity"/>
    <property type="evidence" value="ECO:0007669"/>
    <property type="project" value="UniProtKB-EC"/>
</dbReference>
<feature type="domain" description="3-oxo-5-alpha-steroid 4-dehydrogenase C-terminal" evidence="20">
    <location>
        <begin position="202"/>
        <end position="319"/>
    </location>
</feature>
<evidence type="ECO:0000256" key="10">
    <source>
        <dbReference type="ARBA" id="ARBA00023098"/>
    </source>
</evidence>
<feature type="transmembrane region" description="Helical" evidence="19">
    <location>
        <begin position="80"/>
        <end position="102"/>
    </location>
</feature>
<gene>
    <name evidence="21" type="ORF">MATL_G00038910</name>
</gene>
<reference evidence="21" key="1">
    <citation type="submission" date="2021-01" db="EMBL/GenBank/DDBJ databases">
        <authorList>
            <person name="Zahm M."/>
            <person name="Roques C."/>
            <person name="Cabau C."/>
            <person name="Klopp C."/>
            <person name="Donnadieu C."/>
            <person name="Jouanno E."/>
            <person name="Lampietro C."/>
            <person name="Louis A."/>
            <person name="Herpin A."/>
            <person name="Echchiki A."/>
            <person name="Berthelot C."/>
            <person name="Parey E."/>
            <person name="Roest-Crollius H."/>
            <person name="Braasch I."/>
            <person name="Postlethwait J."/>
            <person name="Bobe J."/>
            <person name="Montfort J."/>
            <person name="Bouchez O."/>
            <person name="Begum T."/>
            <person name="Mejri S."/>
            <person name="Adams A."/>
            <person name="Chen W.-J."/>
            <person name="Guiguen Y."/>
        </authorList>
    </citation>
    <scope>NUCLEOTIDE SEQUENCE</scope>
    <source>
        <strain evidence="21">YG-15Mar2019-1</strain>
        <tissue evidence="21">Brain</tissue>
    </source>
</reference>
<organism evidence="21 22">
    <name type="scientific">Megalops atlanticus</name>
    <name type="common">Tarpon</name>
    <name type="synonym">Clupea gigantea</name>
    <dbReference type="NCBI Taxonomy" id="7932"/>
    <lineage>
        <taxon>Eukaryota</taxon>
        <taxon>Metazoa</taxon>
        <taxon>Chordata</taxon>
        <taxon>Craniata</taxon>
        <taxon>Vertebrata</taxon>
        <taxon>Euteleostomi</taxon>
        <taxon>Actinopterygii</taxon>
        <taxon>Neopterygii</taxon>
        <taxon>Teleostei</taxon>
        <taxon>Elopiformes</taxon>
        <taxon>Megalopidae</taxon>
        <taxon>Megalops</taxon>
    </lineage>
</organism>
<evidence type="ECO:0000256" key="15">
    <source>
        <dbReference type="ARBA" id="ARBA00048095"/>
    </source>
</evidence>
<dbReference type="EMBL" id="JAFDVH010000002">
    <property type="protein sequence ID" value="KAG7488856.1"/>
    <property type="molecule type" value="Genomic_DNA"/>
</dbReference>
<comment type="pathway">
    <text evidence="2 19">Protein modification; protein glycosylation.</text>
</comment>
<evidence type="ECO:0000256" key="12">
    <source>
        <dbReference type="ARBA" id="ARBA00045898"/>
    </source>
</evidence>
<comment type="similarity">
    <text evidence="13 19">Belongs to the steroid 5-alpha reductase family. Polyprenal reductase subfamily.</text>
</comment>
<comment type="caution">
    <text evidence="21">The sequence shown here is derived from an EMBL/GenBank/DDBJ whole genome shotgun (WGS) entry which is preliminary data.</text>
</comment>
<evidence type="ECO:0000256" key="6">
    <source>
        <dbReference type="ARBA" id="ARBA00022824"/>
    </source>
</evidence>
<keyword evidence="9 19" id="KW-0560">Oxidoreductase</keyword>
<keyword evidence="7 19" id="KW-0521">NADP</keyword>
<comment type="function">
    <text evidence="12">Plays a key role in early steps of protein N-linked glycosylation by being involved in the conversion of polyprenol into dolichol. Acts as a polyprenal reductase that mediates the reduction of polyprenal into dolichal in a NADP-dependent mechanism. Dolichols are required for the synthesis of dolichol-linked monosaccharides and the oligosaccharide precursor used for N-glycosylation. Also able to convert testosterone (T) into 5-alpha-dihydrotestosterone (DHT).</text>
</comment>
<dbReference type="AlphaFoldDB" id="A0A9D3TGS8"/>
<feature type="transmembrane region" description="Helical" evidence="19">
    <location>
        <begin position="162"/>
        <end position="180"/>
    </location>
</feature>
<dbReference type="OrthoDB" id="541710at2759"/>
<dbReference type="PROSITE" id="PS50244">
    <property type="entry name" value="S5A_REDUCTASE"/>
    <property type="match status" value="1"/>
</dbReference>
<dbReference type="PANTHER" id="PTHR14624">
    <property type="entry name" value="DFG10 PROTEIN"/>
    <property type="match status" value="1"/>
</dbReference>
<dbReference type="GO" id="GO:0016095">
    <property type="term" value="P:polyprenol catabolic process"/>
    <property type="evidence" value="ECO:0007669"/>
    <property type="project" value="UniProtKB-UniRule"/>
</dbReference>
<dbReference type="Proteomes" id="UP001046870">
    <property type="component" value="Chromosome 2"/>
</dbReference>
<keyword evidence="5 19" id="KW-0812">Transmembrane</keyword>
<dbReference type="InterPro" id="IPR001104">
    <property type="entry name" value="3-oxo-5_a-steroid_4-DH_C"/>
</dbReference>
<keyword evidence="11 19" id="KW-0472">Membrane</keyword>
<evidence type="ECO:0000256" key="9">
    <source>
        <dbReference type="ARBA" id="ARBA00023002"/>
    </source>
</evidence>
<keyword evidence="10" id="KW-0443">Lipid metabolism</keyword>
<evidence type="ECO:0000256" key="13">
    <source>
        <dbReference type="ARBA" id="ARBA00046320"/>
    </source>
</evidence>
<evidence type="ECO:0000256" key="16">
    <source>
        <dbReference type="ARBA" id="ARBA00048765"/>
    </source>
</evidence>
<feature type="transmembrane region" description="Helical" evidence="19">
    <location>
        <begin position="122"/>
        <end position="141"/>
    </location>
</feature>
<evidence type="ECO:0000313" key="21">
    <source>
        <dbReference type="EMBL" id="KAG7488856.1"/>
    </source>
</evidence>
<dbReference type="EC" id="1.3.1.94" evidence="4 19"/>
<evidence type="ECO:0000259" key="20">
    <source>
        <dbReference type="Pfam" id="PF02544"/>
    </source>
</evidence>
<evidence type="ECO:0000256" key="3">
    <source>
        <dbReference type="ARBA" id="ARBA00012049"/>
    </source>
</evidence>
<keyword evidence="22" id="KW-1185">Reference proteome</keyword>
<comment type="catalytic activity">
    <reaction evidence="16">
        <text>a 3-oxo-5alpha-steroid + NADP(+) = a 3-oxo-Delta(4)-steroid + NADPH + H(+)</text>
        <dbReference type="Rhea" id="RHEA:54384"/>
        <dbReference type="ChEBI" id="CHEBI:13601"/>
        <dbReference type="ChEBI" id="CHEBI:15378"/>
        <dbReference type="ChEBI" id="CHEBI:47909"/>
        <dbReference type="ChEBI" id="CHEBI:57783"/>
        <dbReference type="ChEBI" id="CHEBI:58349"/>
        <dbReference type="EC" id="1.3.1.22"/>
    </reaction>
    <physiologicalReaction direction="right-to-left" evidence="16">
        <dbReference type="Rhea" id="RHEA:54386"/>
    </physiologicalReaction>
</comment>
<dbReference type="EC" id="1.3.1.22" evidence="3 19"/>
<comment type="catalytic activity">
    <reaction evidence="17">
        <text>17beta-hydroxy-5alpha-androstan-3-one + NADP(+) = testosterone + NADPH + H(+)</text>
        <dbReference type="Rhea" id="RHEA:50820"/>
        <dbReference type="ChEBI" id="CHEBI:15378"/>
        <dbReference type="ChEBI" id="CHEBI:16330"/>
        <dbReference type="ChEBI" id="CHEBI:17347"/>
        <dbReference type="ChEBI" id="CHEBI:57783"/>
        <dbReference type="ChEBI" id="CHEBI:58349"/>
        <dbReference type="EC" id="1.3.1.22"/>
    </reaction>
    <physiologicalReaction direction="right-to-left" evidence="17">
        <dbReference type="Rhea" id="RHEA:50822"/>
    </physiologicalReaction>
</comment>
<protein>
    <recommendedName>
        <fullName evidence="14 19">Polyprenal reductase</fullName>
        <ecNumber evidence="3 19">1.3.1.22</ecNumber>
        <ecNumber evidence="4 19">1.3.1.94</ecNumber>
    </recommendedName>
</protein>
<evidence type="ECO:0000256" key="11">
    <source>
        <dbReference type="ARBA" id="ARBA00023136"/>
    </source>
</evidence>
<comment type="catalytic activity">
    <reaction evidence="18 19">
        <text>a di-trans,poly-cis-dolichal + NADP(+) = a di-trans,poly-cis-polyprenal + NADPH + H(+)</text>
        <dbReference type="Rhea" id="RHEA:80727"/>
        <dbReference type="Rhea" id="RHEA-COMP:19536"/>
        <dbReference type="Rhea" id="RHEA-COMP:19537"/>
        <dbReference type="ChEBI" id="CHEBI:15378"/>
        <dbReference type="ChEBI" id="CHEBI:57783"/>
        <dbReference type="ChEBI" id="CHEBI:58349"/>
        <dbReference type="ChEBI" id="CHEBI:231623"/>
        <dbReference type="ChEBI" id="CHEBI:231637"/>
        <dbReference type="EC" id="1.3.1.94"/>
    </reaction>
    <physiologicalReaction direction="right-to-left" evidence="18 19">
        <dbReference type="Rhea" id="RHEA:80729"/>
    </physiologicalReaction>
</comment>
<dbReference type="Pfam" id="PF02544">
    <property type="entry name" value="Steroid_dh"/>
    <property type="match status" value="1"/>
</dbReference>
<keyword evidence="8 19" id="KW-1133">Transmembrane helix</keyword>
<dbReference type="GO" id="GO:0047751">
    <property type="term" value="F:3-oxo-5-alpha-steroid 4-dehydrogenase (NADP+) activity"/>
    <property type="evidence" value="ECO:0007669"/>
    <property type="project" value="UniProtKB-UniRule"/>
</dbReference>
<evidence type="ECO:0000256" key="4">
    <source>
        <dbReference type="ARBA" id="ARBA00012522"/>
    </source>
</evidence>
<name>A0A9D3TGS8_MEGAT</name>
<dbReference type="InterPro" id="IPR039698">
    <property type="entry name" value="Dfg10/SRD5A3"/>
</dbReference>
<evidence type="ECO:0000256" key="8">
    <source>
        <dbReference type="ARBA" id="ARBA00022989"/>
    </source>
</evidence>
<dbReference type="GO" id="GO:0006488">
    <property type="term" value="P:dolichol-linked oligosaccharide biosynthetic process"/>
    <property type="evidence" value="ECO:0007669"/>
    <property type="project" value="UniProtKB-UniRule"/>
</dbReference>
<dbReference type="PANTHER" id="PTHR14624:SF0">
    <property type="entry name" value="POLYPRENOL REDUCTASE"/>
    <property type="match status" value="1"/>
</dbReference>
<sequence>MAEVSVQVESEEVCLQPTSEGITCEHLRILKRFSRCPPEAARSHAFHVFQDLIRYGKTKNLQRPSVLCVFDVPKRWFSHFYAVSVLWNGLLIALSLRSVVLGQELPVWLNETLRFLTAGSRSAAQGVSASAVLVQVLLWTHSLRRLWECVWVSVFSDGVIHAVQYVFGLGYYVILGLTVLCADALHPQTGGPASSLLSQLRWFHAAGVLLFLWASLHQHRCLRVLAQLRMGNSGELVTLGHKVPHGGWFEVVSCPHYFAELLIYVSLSITCRGGALTWWLVVLYVFFNQALAAQLCHEFYCSRFQSYPQQRKAFVPFLL</sequence>
<feature type="transmembrane region" description="Helical" evidence="19">
    <location>
        <begin position="261"/>
        <end position="287"/>
    </location>
</feature>
<feature type="transmembrane region" description="Helical" evidence="19">
    <location>
        <begin position="200"/>
        <end position="216"/>
    </location>
</feature>
<evidence type="ECO:0000256" key="17">
    <source>
        <dbReference type="ARBA" id="ARBA00049397"/>
    </source>
</evidence>
<accession>A0A9D3TGS8</accession>
<dbReference type="FunFam" id="1.20.120.1630:FF:000021">
    <property type="entry name" value="Polyprenol reductase 1"/>
    <property type="match status" value="1"/>
</dbReference>
<comment type="subcellular location">
    <subcellularLocation>
        <location evidence="1">Endoplasmic reticulum membrane</location>
        <topology evidence="1">Multi-pass membrane protein</topology>
    </subcellularLocation>
</comment>
<evidence type="ECO:0000256" key="18">
    <source>
        <dbReference type="ARBA" id="ARBA00049427"/>
    </source>
</evidence>
<evidence type="ECO:0000313" key="22">
    <source>
        <dbReference type="Proteomes" id="UP001046870"/>
    </source>
</evidence>
<proteinExistence type="inferred from homology"/>
<evidence type="ECO:0000256" key="7">
    <source>
        <dbReference type="ARBA" id="ARBA00022857"/>
    </source>
</evidence>
<evidence type="ECO:0000256" key="14">
    <source>
        <dbReference type="ARBA" id="ARBA00047186"/>
    </source>
</evidence>
<evidence type="ECO:0000256" key="1">
    <source>
        <dbReference type="ARBA" id="ARBA00004477"/>
    </source>
</evidence>
<dbReference type="Gene3D" id="1.20.120.1630">
    <property type="match status" value="1"/>
</dbReference>
<comment type="catalytic activity">
    <reaction evidence="15">
        <text>androst-4-ene-3,17-dione + NADPH + H(+) = 5alpha-androstan-3,17-dione + NADP(+)</text>
        <dbReference type="Rhea" id="RHEA:50816"/>
        <dbReference type="ChEBI" id="CHEBI:15378"/>
        <dbReference type="ChEBI" id="CHEBI:15994"/>
        <dbReference type="ChEBI" id="CHEBI:16422"/>
        <dbReference type="ChEBI" id="CHEBI:57783"/>
        <dbReference type="ChEBI" id="CHEBI:58349"/>
    </reaction>
    <physiologicalReaction direction="right-to-left" evidence="15">
        <dbReference type="Rhea" id="RHEA:50818"/>
    </physiologicalReaction>
</comment>
<dbReference type="GO" id="GO:0102389">
    <property type="term" value="F:polyprenol reductase activity"/>
    <property type="evidence" value="ECO:0007669"/>
    <property type="project" value="UniProtKB-UniRule"/>
</dbReference>
<evidence type="ECO:0000256" key="5">
    <source>
        <dbReference type="ARBA" id="ARBA00022692"/>
    </source>
</evidence>
<dbReference type="GO" id="GO:0005789">
    <property type="term" value="C:endoplasmic reticulum membrane"/>
    <property type="evidence" value="ECO:0007669"/>
    <property type="project" value="UniProtKB-SubCell"/>
</dbReference>
<evidence type="ECO:0000256" key="19">
    <source>
        <dbReference type="RuleBase" id="RU367081"/>
    </source>
</evidence>